<keyword evidence="3 6" id="KW-0949">S-adenosyl-L-methionine</keyword>
<keyword evidence="2 6" id="KW-0808">Transferase</keyword>
<dbReference type="PROSITE" id="PS51679">
    <property type="entry name" value="SAM_MT_C5"/>
    <property type="match status" value="1"/>
</dbReference>
<dbReference type="GO" id="GO:0009307">
    <property type="term" value="P:DNA restriction-modification system"/>
    <property type="evidence" value="ECO:0007669"/>
    <property type="project" value="UniProtKB-KW"/>
</dbReference>
<feature type="active site" evidence="6">
    <location>
        <position position="95"/>
    </location>
</feature>
<organism evidence="9 10">
    <name type="scientific">Parabacteroides distasonis</name>
    <dbReference type="NCBI Taxonomy" id="823"/>
    <lineage>
        <taxon>Bacteria</taxon>
        <taxon>Pseudomonadati</taxon>
        <taxon>Bacteroidota</taxon>
        <taxon>Bacteroidia</taxon>
        <taxon>Bacteroidales</taxon>
        <taxon>Tannerellaceae</taxon>
        <taxon>Parabacteroides</taxon>
    </lineage>
</organism>
<dbReference type="Gene3D" id="3.90.120.10">
    <property type="entry name" value="DNA Methylase, subunit A, domain 2"/>
    <property type="match status" value="1"/>
</dbReference>
<evidence type="ECO:0000256" key="8">
    <source>
        <dbReference type="RuleBase" id="RU000417"/>
    </source>
</evidence>
<dbReference type="PANTHER" id="PTHR10629">
    <property type="entry name" value="CYTOSINE-SPECIFIC METHYLTRANSFERASE"/>
    <property type="match status" value="1"/>
</dbReference>
<name>A0A3R6K174_PARDI</name>
<dbReference type="InterPro" id="IPR050390">
    <property type="entry name" value="C5-Methyltransferase"/>
</dbReference>
<protein>
    <recommendedName>
        <fullName evidence="8">Cytosine-specific methyltransferase</fullName>
        <ecNumber evidence="8">2.1.1.37</ecNumber>
    </recommendedName>
</protein>
<keyword evidence="4" id="KW-0680">Restriction system</keyword>
<evidence type="ECO:0000256" key="1">
    <source>
        <dbReference type="ARBA" id="ARBA00022603"/>
    </source>
</evidence>
<comment type="caution">
    <text evidence="9">The sequence shown here is derived from an EMBL/GenBank/DDBJ whole genome shotgun (WGS) entry which is preliminary data.</text>
</comment>
<dbReference type="EC" id="2.1.1.37" evidence="8"/>
<dbReference type="InterPro" id="IPR001525">
    <property type="entry name" value="C5_MeTfrase"/>
</dbReference>
<evidence type="ECO:0000256" key="4">
    <source>
        <dbReference type="ARBA" id="ARBA00022747"/>
    </source>
</evidence>
<evidence type="ECO:0000256" key="7">
    <source>
        <dbReference type="RuleBase" id="RU000416"/>
    </source>
</evidence>
<evidence type="ECO:0000313" key="10">
    <source>
        <dbReference type="Proteomes" id="UP000284660"/>
    </source>
</evidence>
<reference evidence="9 10" key="1">
    <citation type="submission" date="2018-08" db="EMBL/GenBank/DDBJ databases">
        <title>A genome reference for cultivated species of the human gut microbiota.</title>
        <authorList>
            <person name="Zou Y."/>
            <person name="Xue W."/>
            <person name="Luo G."/>
        </authorList>
    </citation>
    <scope>NUCLEOTIDE SEQUENCE [LARGE SCALE GENOMIC DNA]</scope>
    <source>
        <strain evidence="9 10">AM30-4</strain>
    </source>
</reference>
<proteinExistence type="inferred from homology"/>
<evidence type="ECO:0000256" key="2">
    <source>
        <dbReference type="ARBA" id="ARBA00022679"/>
    </source>
</evidence>
<sequence>MPELQTKKYIDLFAGCGGLSLGLHLSGWKGLFAIEKSPFAFETLKYNLIDNKKHFDWPSWLECKEHDIYDVLKSHQEQLKSLRGTIDLVAGGPPCQGFSMAGKRIEEDIRNKLVYSYIEFIELVRPRLILFENVKGFTYAFRKKTDKDKSIPYSQIVIEKLQDLGYNVKAEVFDFSCYGIPQKRKRFILIGSLNNNASEFIDKIKEKKEVFLRSKGLNQITTVADAISDLLQSNGVMPCPDRKGFSAGIYSKTKSKFQEVMRKECEKDRIIPDSHSFANHNKDTVILFKTLLEEYPQRNKRIENKEREHWNIKKRGITILDMNGISPTLTTHPDDYIHYAEPRILTVREYARLQTFPDWYEIKKKYTTGGKLRKIEVPRYTQIGNAIPPLFGELAGIVLKEM</sequence>
<dbReference type="GO" id="GO:0003886">
    <property type="term" value="F:DNA (cytosine-5-)-methyltransferase activity"/>
    <property type="evidence" value="ECO:0007669"/>
    <property type="project" value="UniProtKB-EC"/>
</dbReference>
<comment type="similarity">
    <text evidence="6 7">Belongs to the class I-like SAM-binding methyltransferase superfamily. C5-methyltransferase family.</text>
</comment>
<evidence type="ECO:0000256" key="6">
    <source>
        <dbReference type="PROSITE-ProRule" id="PRU01016"/>
    </source>
</evidence>
<dbReference type="GO" id="GO:0032259">
    <property type="term" value="P:methylation"/>
    <property type="evidence" value="ECO:0007669"/>
    <property type="project" value="UniProtKB-KW"/>
</dbReference>
<dbReference type="InterPro" id="IPR018117">
    <property type="entry name" value="C5_DNA_meth_AS"/>
</dbReference>
<dbReference type="Pfam" id="PF00145">
    <property type="entry name" value="DNA_methylase"/>
    <property type="match status" value="1"/>
</dbReference>
<dbReference type="NCBIfam" id="TIGR00675">
    <property type="entry name" value="dcm"/>
    <property type="match status" value="1"/>
</dbReference>
<keyword evidence="1 6" id="KW-0489">Methyltransferase</keyword>
<comment type="catalytic activity">
    <reaction evidence="5 8">
        <text>a 2'-deoxycytidine in DNA + S-adenosyl-L-methionine = a 5-methyl-2'-deoxycytidine in DNA + S-adenosyl-L-homocysteine + H(+)</text>
        <dbReference type="Rhea" id="RHEA:13681"/>
        <dbReference type="Rhea" id="RHEA-COMP:11369"/>
        <dbReference type="Rhea" id="RHEA-COMP:11370"/>
        <dbReference type="ChEBI" id="CHEBI:15378"/>
        <dbReference type="ChEBI" id="CHEBI:57856"/>
        <dbReference type="ChEBI" id="CHEBI:59789"/>
        <dbReference type="ChEBI" id="CHEBI:85452"/>
        <dbReference type="ChEBI" id="CHEBI:85454"/>
        <dbReference type="EC" id="2.1.1.37"/>
    </reaction>
</comment>
<gene>
    <name evidence="9" type="primary">dcm</name>
    <name evidence="9" type="ORF">DW782_09205</name>
</gene>
<evidence type="ECO:0000256" key="3">
    <source>
        <dbReference type="ARBA" id="ARBA00022691"/>
    </source>
</evidence>
<accession>A0A3R6K174</accession>
<dbReference type="PRINTS" id="PR00105">
    <property type="entry name" value="C5METTRFRASE"/>
</dbReference>
<dbReference type="SUPFAM" id="SSF53335">
    <property type="entry name" value="S-adenosyl-L-methionine-dependent methyltransferases"/>
    <property type="match status" value="1"/>
</dbReference>
<dbReference type="EMBL" id="QSJN01000004">
    <property type="protein sequence ID" value="RHD75879.1"/>
    <property type="molecule type" value="Genomic_DNA"/>
</dbReference>
<evidence type="ECO:0000256" key="5">
    <source>
        <dbReference type="ARBA" id="ARBA00047422"/>
    </source>
</evidence>
<dbReference type="Proteomes" id="UP000284660">
    <property type="component" value="Unassembled WGS sequence"/>
</dbReference>
<dbReference type="InterPro" id="IPR029063">
    <property type="entry name" value="SAM-dependent_MTases_sf"/>
</dbReference>
<evidence type="ECO:0000313" key="9">
    <source>
        <dbReference type="EMBL" id="RHD75879.1"/>
    </source>
</evidence>
<dbReference type="AlphaFoldDB" id="A0A3R6K174"/>
<dbReference type="PANTHER" id="PTHR10629:SF52">
    <property type="entry name" value="DNA (CYTOSINE-5)-METHYLTRANSFERASE 1"/>
    <property type="match status" value="1"/>
</dbReference>
<dbReference type="PROSITE" id="PS00094">
    <property type="entry name" value="C5_MTASE_1"/>
    <property type="match status" value="1"/>
</dbReference>
<dbReference type="Gene3D" id="3.40.50.150">
    <property type="entry name" value="Vaccinia Virus protein VP39"/>
    <property type="match status" value="1"/>
</dbReference>